<dbReference type="EMBL" id="KL596625">
    <property type="protein sequence ID" value="KER33380.1"/>
    <property type="molecule type" value="Genomic_DNA"/>
</dbReference>
<dbReference type="Proteomes" id="UP000054324">
    <property type="component" value="Unassembled WGS sequence"/>
</dbReference>
<dbReference type="AlphaFoldDB" id="A0A075ABY4"/>
<sequence length="86" mass="9891">MKVYRGNTLEEHYKQEIQLGSRQMDVNLPGESQERAKLKHEAAWCSTFSCLRKSQTRDSAGFQANSSPSVTAQVSRLDRYFIHSRL</sequence>
<name>A0A075ABY4_OPIVI</name>
<evidence type="ECO:0000313" key="1">
    <source>
        <dbReference type="EMBL" id="KER33380.1"/>
    </source>
</evidence>
<protein>
    <submittedName>
        <fullName evidence="1">Uncharacterized protein</fullName>
    </submittedName>
</protein>
<accession>A0A075ABY4</accession>
<proteinExistence type="predicted"/>
<dbReference type="KEGG" id="ovi:T265_00700"/>
<dbReference type="GeneID" id="20314888"/>
<gene>
    <name evidence="1" type="ORF">T265_00700</name>
</gene>
<evidence type="ECO:0000313" key="2">
    <source>
        <dbReference type="Proteomes" id="UP000054324"/>
    </source>
</evidence>
<dbReference type="CTD" id="20314888"/>
<dbReference type="OrthoDB" id="6272054at2759"/>
<dbReference type="RefSeq" id="XP_009162813.1">
    <property type="nucleotide sequence ID" value="XM_009164549.1"/>
</dbReference>
<reference evidence="1 2" key="1">
    <citation type="submission" date="2013-11" db="EMBL/GenBank/DDBJ databases">
        <title>Opisthorchis viverrini - life in the bile duct.</title>
        <authorList>
            <person name="Young N.D."/>
            <person name="Nagarajan N."/>
            <person name="Lin S.J."/>
            <person name="Korhonen P.K."/>
            <person name="Jex A.R."/>
            <person name="Hall R.S."/>
            <person name="Safavi-Hemami H."/>
            <person name="Kaewkong W."/>
            <person name="Bertrand D."/>
            <person name="Gao S."/>
            <person name="Seet Q."/>
            <person name="Wongkham S."/>
            <person name="Teh B.T."/>
            <person name="Wongkham C."/>
            <person name="Intapan P.M."/>
            <person name="Maleewong W."/>
            <person name="Yang X."/>
            <person name="Hu M."/>
            <person name="Wang Z."/>
            <person name="Hofmann A."/>
            <person name="Sternberg P.W."/>
            <person name="Tan P."/>
            <person name="Wang J."/>
            <person name="Gasser R.B."/>
        </authorList>
    </citation>
    <scope>NUCLEOTIDE SEQUENCE [LARGE SCALE GENOMIC DNA]</scope>
</reference>
<organism evidence="1 2">
    <name type="scientific">Opisthorchis viverrini</name>
    <name type="common">Southeast Asian liver fluke</name>
    <dbReference type="NCBI Taxonomy" id="6198"/>
    <lineage>
        <taxon>Eukaryota</taxon>
        <taxon>Metazoa</taxon>
        <taxon>Spiralia</taxon>
        <taxon>Lophotrochozoa</taxon>
        <taxon>Platyhelminthes</taxon>
        <taxon>Trematoda</taxon>
        <taxon>Digenea</taxon>
        <taxon>Opisthorchiida</taxon>
        <taxon>Opisthorchiata</taxon>
        <taxon>Opisthorchiidae</taxon>
        <taxon>Opisthorchis</taxon>
    </lineage>
</organism>
<keyword evidence="2" id="KW-1185">Reference proteome</keyword>